<sequence>MELQTATATPAVPRGERRKRQRFVAKRWGNVCFWVVIDGERMPVNDLSLEGFSVPWGSPLAEPEAFPFVMQLEGIPDVIRGMAETVNFVLGADGGMMGCRFVTLSRDAADRLHEWLTLHVISTATIRISESDAASIVSGPSLV</sequence>
<dbReference type="Proteomes" id="UP001157167">
    <property type="component" value="Unassembled WGS sequence"/>
</dbReference>
<comment type="caution">
    <text evidence="1">The sequence shown here is derived from an EMBL/GenBank/DDBJ whole genome shotgun (WGS) entry which is preliminary data.</text>
</comment>
<proteinExistence type="predicted"/>
<protein>
    <recommendedName>
        <fullName evidence="3">PilZ domain-containing protein</fullName>
    </recommendedName>
</protein>
<dbReference type="SUPFAM" id="SSF141371">
    <property type="entry name" value="PilZ domain-like"/>
    <property type="match status" value="1"/>
</dbReference>
<keyword evidence="2" id="KW-1185">Reference proteome</keyword>
<accession>A0ABQ6F8X4</accession>
<evidence type="ECO:0000313" key="2">
    <source>
        <dbReference type="Proteomes" id="UP001157167"/>
    </source>
</evidence>
<name>A0ABQ6F8X4_9RHOO</name>
<organism evidence="1 2">
    <name type="scientific">Zoogloea oryzae</name>
    <dbReference type="NCBI Taxonomy" id="310767"/>
    <lineage>
        <taxon>Bacteria</taxon>
        <taxon>Pseudomonadati</taxon>
        <taxon>Pseudomonadota</taxon>
        <taxon>Betaproteobacteria</taxon>
        <taxon>Rhodocyclales</taxon>
        <taxon>Zoogloeaceae</taxon>
        <taxon>Zoogloea</taxon>
    </lineage>
</organism>
<dbReference type="RefSeq" id="WP_284187379.1">
    <property type="nucleotide sequence ID" value="NZ_BSPX01000017.1"/>
</dbReference>
<gene>
    <name evidence="1" type="ORF">GCM10007933_14590</name>
</gene>
<evidence type="ECO:0000313" key="1">
    <source>
        <dbReference type="EMBL" id="GLT22003.1"/>
    </source>
</evidence>
<reference evidence="2" key="1">
    <citation type="journal article" date="2019" name="Int. J. Syst. Evol. Microbiol.">
        <title>The Global Catalogue of Microorganisms (GCM) 10K type strain sequencing project: providing services to taxonomists for standard genome sequencing and annotation.</title>
        <authorList>
            <consortium name="The Broad Institute Genomics Platform"/>
            <consortium name="The Broad Institute Genome Sequencing Center for Infectious Disease"/>
            <person name="Wu L."/>
            <person name="Ma J."/>
        </authorList>
    </citation>
    <scope>NUCLEOTIDE SEQUENCE [LARGE SCALE GENOMIC DNA]</scope>
    <source>
        <strain evidence="2">NBRC 102407</strain>
    </source>
</reference>
<evidence type="ECO:0008006" key="3">
    <source>
        <dbReference type="Google" id="ProtNLM"/>
    </source>
</evidence>
<dbReference type="EMBL" id="BSPX01000017">
    <property type="protein sequence ID" value="GLT22003.1"/>
    <property type="molecule type" value="Genomic_DNA"/>
</dbReference>